<protein>
    <recommendedName>
        <fullName evidence="1">BHLH domain-containing protein</fullName>
    </recommendedName>
</protein>
<evidence type="ECO:0000259" key="1">
    <source>
        <dbReference type="PROSITE" id="PS50888"/>
    </source>
</evidence>
<dbReference type="Pfam" id="PF00010">
    <property type="entry name" value="HLH"/>
    <property type="match status" value="1"/>
</dbReference>
<dbReference type="InterPro" id="IPR036638">
    <property type="entry name" value="HLH_DNA-bd_sf"/>
</dbReference>
<dbReference type="InterPro" id="IPR011598">
    <property type="entry name" value="bHLH_dom"/>
</dbReference>
<name>V4ALR8_LOTGI</name>
<dbReference type="Gene3D" id="4.10.280.10">
    <property type="entry name" value="Helix-loop-helix DNA-binding domain"/>
    <property type="match status" value="1"/>
</dbReference>
<dbReference type="OrthoDB" id="6371181at2759"/>
<keyword evidence="3" id="KW-1185">Reference proteome</keyword>
<dbReference type="HOGENOM" id="CLU_1612685_0_0_1"/>
<dbReference type="PROSITE" id="PS50888">
    <property type="entry name" value="BHLH"/>
    <property type="match status" value="1"/>
</dbReference>
<dbReference type="AlphaFoldDB" id="V4ALR8"/>
<organism evidence="2 3">
    <name type="scientific">Lottia gigantea</name>
    <name type="common">Giant owl limpet</name>
    <dbReference type="NCBI Taxonomy" id="225164"/>
    <lineage>
        <taxon>Eukaryota</taxon>
        <taxon>Metazoa</taxon>
        <taxon>Spiralia</taxon>
        <taxon>Lophotrochozoa</taxon>
        <taxon>Mollusca</taxon>
        <taxon>Gastropoda</taxon>
        <taxon>Patellogastropoda</taxon>
        <taxon>Lottioidea</taxon>
        <taxon>Lottiidae</taxon>
        <taxon>Lottia</taxon>
    </lineage>
</organism>
<dbReference type="GO" id="GO:0046983">
    <property type="term" value="F:protein dimerization activity"/>
    <property type="evidence" value="ECO:0007669"/>
    <property type="project" value="InterPro"/>
</dbReference>
<gene>
    <name evidence="2" type="ORF">LOTGIDRAFT_231922</name>
</gene>
<dbReference type="KEGG" id="lgi:LOTGIDRAFT_231922"/>
<dbReference type="CTD" id="20248763"/>
<evidence type="ECO:0000313" key="2">
    <source>
        <dbReference type="EMBL" id="ESO95705.1"/>
    </source>
</evidence>
<sequence>MMALTSNQIQQIAEPTNNYGTNNMNDNNNSCFWKRPKEDTDERSFNFNIKPEDMEFHRSRKTSKQQRDPMSHRIIEKRRRDRMNNCLSDLSKLIPHGYIKQVNINTRNRDIQDLSCCYLFMNIQDLSCCYLFMNIQDLLLFINRHTGSEMLLFIYEYTGSAVIYL</sequence>
<dbReference type="GeneID" id="20248763"/>
<accession>V4ALR8</accession>
<dbReference type="RefSeq" id="XP_009053558.1">
    <property type="nucleotide sequence ID" value="XM_009055310.1"/>
</dbReference>
<feature type="domain" description="BHLH" evidence="1">
    <location>
        <begin position="67"/>
        <end position="122"/>
    </location>
</feature>
<proteinExistence type="predicted"/>
<dbReference type="SUPFAM" id="SSF47459">
    <property type="entry name" value="HLH, helix-loop-helix DNA-binding domain"/>
    <property type="match status" value="1"/>
</dbReference>
<dbReference type="Proteomes" id="UP000030746">
    <property type="component" value="Unassembled WGS sequence"/>
</dbReference>
<reference evidence="2 3" key="1">
    <citation type="journal article" date="2013" name="Nature">
        <title>Insights into bilaterian evolution from three spiralian genomes.</title>
        <authorList>
            <person name="Simakov O."/>
            <person name="Marletaz F."/>
            <person name="Cho S.J."/>
            <person name="Edsinger-Gonzales E."/>
            <person name="Havlak P."/>
            <person name="Hellsten U."/>
            <person name="Kuo D.H."/>
            <person name="Larsson T."/>
            <person name="Lv J."/>
            <person name="Arendt D."/>
            <person name="Savage R."/>
            <person name="Osoegawa K."/>
            <person name="de Jong P."/>
            <person name="Grimwood J."/>
            <person name="Chapman J.A."/>
            <person name="Shapiro H."/>
            <person name="Aerts A."/>
            <person name="Otillar R.P."/>
            <person name="Terry A.Y."/>
            <person name="Boore J.L."/>
            <person name="Grigoriev I.V."/>
            <person name="Lindberg D.R."/>
            <person name="Seaver E.C."/>
            <person name="Weisblat D.A."/>
            <person name="Putnam N.H."/>
            <person name="Rokhsar D.S."/>
        </authorList>
    </citation>
    <scope>NUCLEOTIDE SEQUENCE [LARGE SCALE GENOMIC DNA]</scope>
</reference>
<evidence type="ECO:0000313" key="3">
    <source>
        <dbReference type="Proteomes" id="UP000030746"/>
    </source>
</evidence>
<dbReference type="EMBL" id="KB201611">
    <property type="protein sequence ID" value="ESO95705.1"/>
    <property type="molecule type" value="Genomic_DNA"/>
</dbReference>